<comment type="similarity">
    <text evidence="2 8">Belongs to the aspartate/ornithine carbamoyltransferase superfamily. OTCase family.</text>
</comment>
<protein>
    <recommendedName>
        <fullName evidence="3 8">Ornithine carbamoyltransferase</fullName>
        <shortName evidence="8">OTCase</shortName>
        <ecNumber evidence="3 8">2.1.3.3</ecNumber>
    </recommendedName>
</protein>
<evidence type="ECO:0000256" key="7">
    <source>
        <dbReference type="ARBA" id="ARBA00048772"/>
    </source>
</evidence>
<dbReference type="PANTHER" id="PTHR45753:SF1">
    <property type="entry name" value="ORNITHINE CARBAMOYLTRANSFERASE, CATABOLIC"/>
    <property type="match status" value="1"/>
</dbReference>
<dbReference type="InterPro" id="IPR024904">
    <property type="entry name" value="OTCase_ArgI"/>
</dbReference>
<dbReference type="PRINTS" id="PR00102">
    <property type="entry name" value="OTCASE"/>
</dbReference>
<feature type="binding site" evidence="8">
    <location>
        <position position="109"/>
    </location>
    <ligand>
        <name>carbamoyl phosphate</name>
        <dbReference type="ChEBI" id="CHEBI:58228"/>
    </ligand>
</feature>
<dbReference type="GO" id="GO:0005737">
    <property type="term" value="C:cytoplasm"/>
    <property type="evidence" value="ECO:0007669"/>
    <property type="project" value="UniProtKB-SubCell"/>
</dbReference>
<dbReference type="InterPro" id="IPR036901">
    <property type="entry name" value="Asp/Orn_carbamoylTrfase_sf"/>
</dbReference>
<dbReference type="EC" id="2.1.3.3" evidence="3 8"/>
<evidence type="ECO:0000259" key="9">
    <source>
        <dbReference type="Pfam" id="PF00185"/>
    </source>
</evidence>
<evidence type="ECO:0000256" key="2">
    <source>
        <dbReference type="ARBA" id="ARBA00007805"/>
    </source>
</evidence>
<dbReference type="SUPFAM" id="SSF53671">
    <property type="entry name" value="Aspartate/ornithine carbamoyltransferase"/>
    <property type="match status" value="1"/>
</dbReference>
<comment type="caution">
    <text evidence="11">The sequence shown here is derived from an EMBL/GenBank/DDBJ whole genome shotgun (WGS) entry which is preliminary data.</text>
</comment>
<evidence type="ECO:0000256" key="1">
    <source>
        <dbReference type="ARBA" id="ARBA00004496"/>
    </source>
</evidence>
<accession>A0A9D9EBE7</accession>
<evidence type="ECO:0000259" key="10">
    <source>
        <dbReference type="Pfam" id="PF02729"/>
    </source>
</evidence>
<evidence type="ECO:0000313" key="12">
    <source>
        <dbReference type="Proteomes" id="UP000823633"/>
    </source>
</evidence>
<feature type="binding site" evidence="8">
    <location>
        <position position="319"/>
    </location>
    <ligand>
        <name>carbamoyl phosphate</name>
        <dbReference type="ChEBI" id="CHEBI:58228"/>
    </ligand>
</feature>
<feature type="binding site" evidence="8">
    <location>
        <begin position="237"/>
        <end position="238"/>
    </location>
    <ligand>
        <name>L-ornithine</name>
        <dbReference type="ChEBI" id="CHEBI:46911"/>
    </ligand>
</feature>
<comment type="catalytic activity">
    <reaction evidence="7 8">
        <text>carbamoyl phosphate + L-ornithine = L-citrulline + phosphate + H(+)</text>
        <dbReference type="Rhea" id="RHEA:19513"/>
        <dbReference type="ChEBI" id="CHEBI:15378"/>
        <dbReference type="ChEBI" id="CHEBI:43474"/>
        <dbReference type="ChEBI" id="CHEBI:46911"/>
        <dbReference type="ChEBI" id="CHEBI:57743"/>
        <dbReference type="ChEBI" id="CHEBI:58228"/>
        <dbReference type="EC" id="2.1.3.3"/>
    </reaction>
</comment>
<feature type="binding site" evidence="8">
    <location>
        <begin position="136"/>
        <end position="139"/>
    </location>
    <ligand>
        <name>carbamoyl phosphate</name>
        <dbReference type="ChEBI" id="CHEBI:58228"/>
    </ligand>
</feature>
<evidence type="ECO:0000313" key="11">
    <source>
        <dbReference type="EMBL" id="MBO8443588.1"/>
    </source>
</evidence>
<keyword evidence="6 8" id="KW-0808">Transferase</keyword>
<feature type="domain" description="Aspartate/ornithine carbamoyltransferase carbamoyl-P binding" evidence="10">
    <location>
        <begin position="6"/>
        <end position="149"/>
    </location>
</feature>
<dbReference type="InterPro" id="IPR006131">
    <property type="entry name" value="Asp_carbamoyltransf_Asp/Orn-bd"/>
</dbReference>
<reference evidence="11" key="2">
    <citation type="journal article" date="2021" name="PeerJ">
        <title>Extensive microbial diversity within the chicken gut microbiome revealed by metagenomics and culture.</title>
        <authorList>
            <person name="Gilroy R."/>
            <person name="Ravi A."/>
            <person name="Getino M."/>
            <person name="Pursley I."/>
            <person name="Horton D.L."/>
            <person name="Alikhan N.F."/>
            <person name="Baker D."/>
            <person name="Gharbi K."/>
            <person name="Hall N."/>
            <person name="Watson M."/>
            <person name="Adriaenssens E.M."/>
            <person name="Foster-Nyarko E."/>
            <person name="Jarju S."/>
            <person name="Secka A."/>
            <person name="Antonio M."/>
            <person name="Oren A."/>
            <person name="Chaudhuri R.R."/>
            <person name="La Ragione R."/>
            <person name="Hildebrand F."/>
            <person name="Pallen M.J."/>
        </authorList>
    </citation>
    <scope>NUCLEOTIDE SEQUENCE</scope>
    <source>
        <strain evidence="11">11167</strain>
    </source>
</reference>
<dbReference type="PROSITE" id="PS00097">
    <property type="entry name" value="CARBAMOYLTRANSFERASE"/>
    <property type="match status" value="1"/>
</dbReference>
<dbReference type="GO" id="GO:0019240">
    <property type="term" value="P:citrulline biosynthetic process"/>
    <property type="evidence" value="ECO:0007669"/>
    <property type="project" value="TreeGrafter"/>
</dbReference>
<evidence type="ECO:0000256" key="8">
    <source>
        <dbReference type="HAMAP-Rule" id="MF_01109"/>
    </source>
</evidence>
<feature type="binding site" evidence="8">
    <location>
        <position position="85"/>
    </location>
    <ligand>
        <name>carbamoyl phosphate</name>
        <dbReference type="ChEBI" id="CHEBI:58228"/>
    </ligand>
</feature>
<evidence type="ECO:0000256" key="5">
    <source>
        <dbReference type="ARBA" id="ARBA00022503"/>
    </source>
</evidence>
<keyword evidence="4 8" id="KW-0963">Cytoplasm</keyword>
<dbReference type="PANTHER" id="PTHR45753">
    <property type="entry name" value="ORNITHINE CARBAMOYLTRANSFERASE, MITOCHONDRIAL"/>
    <property type="match status" value="1"/>
</dbReference>
<dbReference type="EMBL" id="JADIMU010000049">
    <property type="protein sequence ID" value="MBO8443588.1"/>
    <property type="molecule type" value="Genomic_DNA"/>
</dbReference>
<feature type="binding site" evidence="8">
    <location>
        <begin position="60"/>
        <end position="63"/>
    </location>
    <ligand>
        <name>carbamoyl phosphate</name>
        <dbReference type="ChEBI" id="CHEBI:58228"/>
    </ligand>
</feature>
<dbReference type="FunFam" id="3.40.50.1370:FF:000008">
    <property type="entry name" value="Ornithine carbamoyltransferase"/>
    <property type="match status" value="1"/>
</dbReference>
<evidence type="ECO:0000256" key="6">
    <source>
        <dbReference type="ARBA" id="ARBA00022679"/>
    </source>
</evidence>
<comment type="subcellular location">
    <subcellularLocation>
        <location evidence="1 8">Cytoplasm</location>
    </subcellularLocation>
</comment>
<dbReference type="HAMAP" id="MF_01109">
    <property type="entry name" value="OTCase"/>
    <property type="match status" value="1"/>
</dbReference>
<feature type="domain" description="Aspartate/ornithine carbamoyltransferase Asp/Orn-binding" evidence="9">
    <location>
        <begin position="157"/>
        <end position="329"/>
    </location>
</feature>
<dbReference type="Pfam" id="PF02729">
    <property type="entry name" value="OTCace_N"/>
    <property type="match status" value="1"/>
</dbReference>
<dbReference type="Pfam" id="PF00185">
    <property type="entry name" value="OTCace"/>
    <property type="match status" value="1"/>
</dbReference>
<evidence type="ECO:0000256" key="4">
    <source>
        <dbReference type="ARBA" id="ARBA00022490"/>
    </source>
</evidence>
<evidence type="ECO:0000256" key="3">
    <source>
        <dbReference type="ARBA" id="ARBA00013007"/>
    </source>
</evidence>
<dbReference type="NCBIfam" id="TIGR00658">
    <property type="entry name" value="orni_carb_tr"/>
    <property type="match status" value="1"/>
</dbReference>
<dbReference type="GO" id="GO:0016597">
    <property type="term" value="F:amino acid binding"/>
    <property type="evidence" value="ECO:0007669"/>
    <property type="project" value="InterPro"/>
</dbReference>
<dbReference type="AlphaFoldDB" id="A0A9D9EBE7"/>
<gene>
    <name evidence="11" type="primary">argF</name>
    <name evidence="11" type="ORF">IAC42_07525</name>
</gene>
<keyword evidence="5" id="KW-0056">Arginine metabolism</keyword>
<dbReference type="Gene3D" id="3.40.50.1370">
    <property type="entry name" value="Aspartate/ornithine carbamoyltransferase"/>
    <property type="match status" value="2"/>
</dbReference>
<feature type="binding site" evidence="8">
    <location>
        <position position="169"/>
    </location>
    <ligand>
        <name>L-ornithine</name>
        <dbReference type="ChEBI" id="CHEBI:46911"/>
    </ligand>
</feature>
<dbReference type="InterPro" id="IPR006130">
    <property type="entry name" value="Asp/Orn_carbamoylTrfase"/>
</dbReference>
<dbReference type="GO" id="GO:0004585">
    <property type="term" value="F:ornithine carbamoyltransferase activity"/>
    <property type="evidence" value="ECO:0007669"/>
    <property type="project" value="UniProtKB-UniRule"/>
</dbReference>
<dbReference type="GO" id="GO:0042450">
    <property type="term" value="P:L-arginine biosynthetic process via ornithine"/>
    <property type="evidence" value="ECO:0007669"/>
    <property type="project" value="UniProtKB-UniRule"/>
</dbReference>
<reference evidence="11" key="1">
    <citation type="submission" date="2020-10" db="EMBL/GenBank/DDBJ databases">
        <authorList>
            <person name="Gilroy R."/>
        </authorList>
    </citation>
    <scope>NUCLEOTIDE SEQUENCE</scope>
    <source>
        <strain evidence="11">11167</strain>
    </source>
</reference>
<name>A0A9D9EBE7_9SPIR</name>
<feature type="binding site" evidence="8">
    <location>
        <position position="233"/>
    </location>
    <ligand>
        <name>L-ornithine</name>
        <dbReference type="ChEBI" id="CHEBI:46911"/>
    </ligand>
</feature>
<feature type="binding site" evidence="8">
    <location>
        <begin position="274"/>
        <end position="275"/>
    </location>
    <ligand>
        <name>carbamoyl phosphate</name>
        <dbReference type="ChEBI" id="CHEBI:58228"/>
    </ligand>
</feature>
<dbReference type="InterPro" id="IPR006132">
    <property type="entry name" value="Asp/Orn_carbamoyltranf_P-bd"/>
</dbReference>
<proteinExistence type="inferred from homology"/>
<sequence>MNLYGRSFLTLKDYTKEEILYLIDLAAELKKKKASKPCDPAVVGKLLSGKNIVLIFDKTSTRTRCSFEVACFDEGAGVTFLTNSQMGKKESLEDTAKVLGRLYDGIEYRGFAHSVVEDLAKYSGVPVFNGLTDDDHPTQVLADFLTAREHLGKPLDEMKLCYVGDGRNNVANALFIGAAKVGMDFSIASPESLFPAPSLVATCKAYADKSGSTVTITSDVQEAVKGADIVYTDIWCSMGEEDKMAERIELLKPYQVTRQLMEASGKPETIFEHCLPSFHDLNTTTAQMVKEKFGLDEMEVTDEVFRSSRSVVFDEAANRMHTIKAVMVAHLCKDLRFGQ</sequence>
<dbReference type="InterPro" id="IPR002292">
    <property type="entry name" value="Orn/put_carbamltrans"/>
</dbReference>
<organism evidence="11 12">
    <name type="scientific">Candidatus Aphodenecus pullistercoris</name>
    <dbReference type="NCBI Taxonomy" id="2840669"/>
    <lineage>
        <taxon>Bacteria</taxon>
        <taxon>Pseudomonadati</taxon>
        <taxon>Spirochaetota</taxon>
        <taxon>Spirochaetia</taxon>
        <taxon>Spirochaetales</taxon>
        <taxon>Candidatus Aphodenecus</taxon>
    </lineage>
</organism>
<dbReference type="PRINTS" id="PR00100">
    <property type="entry name" value="AOTCASE"/>
</dbReference>
<dbReference type="Proteomes" id="UP000823633">
    <property type="component" value="Unassembled WGS sequence"/>
</dbReference>